<dbReference type="EMBL" id="AGEK01000046">
    <property type="protein sequence ID" value="EHO66085.1"/>
    <property type="molecule type" value="Genomic_DNA"/>
</dbReference>
<dbReference type="STRING" id="999422.HMPREF9944_02472"/>
<organism evidence="1 2">
    <name type="scientific">Segatella maculosa OT 289</name>
    <dbReference type="NCBI Taxonomy" id="999422"/>
    <lineage>
        <taxon>Bacteria</taxon>
        <taxon>Pseudomonadati</taxon>
        <taxon>Bacteroidota</taxon>
        <taxon>Bacteroidia</taxon>
        <taxon>Bacteroidales</taxon>
        <taxon>Prevotellaceae</taxon>
        <taxon>Segatella</taxon>
    </lineage>
</organism>
<proteinExistence type="predicted"/>
<comment type="caution">
    <text evidence="1">The sequence shown here is derived from an EMBL/GenBank/DDBJ whole genome shotgun (WGS) entry which is preliminary data.</text>
</comment>
<keyword evidence="2" id="KW-1185">Reference proteome</keyword>
<evidence type="ECO:0000313" key="1">
    <source>
        <dbReference type="EMBL" id="EHO66085.1"/>
    </source>
</evidence>
<dbReference type="Pfam" id="PF11276">
    <property type="entry name" value="DUF3078"/>
    <property type="match status" value="1"/>
</dbReference>
<dbReference type="OrthoDB" id="1495718at2"/>
<reference evidence="1 2" key="1">
    <citation type="submission" date="2011-12" db="EMBL/GenBank/DDBJ databases">
        <title>The Genome Sequence of Prevotella maculosa OT 289.</title>
        <authorList>
            <consortium name="The Broad Institute Genome Sequencing Platform"/>
            <person name="Earl A."/>
            <person name="Ward D."/>
            <person name="Feldgarden M."/>
            <person name="Gevers D."/>
            <person name="Izard J."/>
            <person name="Blanton J.M."/>
            <person name="Mathney J."/>
            <person name="Tanner A.C."/>
            <person name="Dewhirst F.E."/>
            <person name="Young S.K."/>
            <person name="Zeng Q."/>
            <person name="Gargeya S."/>
            <person name="Fitzgerald M."/>
            <person name="Haas B."/>
            <person name="Abouelleil A."/>
            <person name="Alvarado L."/>
            <person name="Arachchi H.M."/>
            <person name="Berlin A."/>
            <person name="Chapman S.B."/>
            <person name="Gearin G."/>
            <person name="Goldberg J."/>
            <person name="Griggs A."/>
            <person name="Gujja S."/>
            <person name="Hansen M."/>
            <person name="Heiman D."/>
            <person name="Howarth C."/>
            <person name="Larimer J."/>
            <person name="Lui A."/>
            <person name="MacDonald P.J.P."/>
            <person name="McCowen C."/>
            <person name="Montmayeur A."/>
            <person name="Murphy C."/>
            <person name="Neiman D."/>
            <person name="Pearson M."/>
            <person name="Priest M."/>
            <person name="Roberts A."/>
            <person name="Saif S."/>
            <person name="Shea T."/>
            <person name="Sisk P."/>
            <person name="Stolte C."/>
            <person name="Sykes S."/>
            <person name="Wortman J."/>
            <person name="Nusbaum C."/>
            <person name="Birren B."/>
        </authorList>
    </citation>
    <scope>NUCLEOTIDE SEQUENCE [LARGE SCALE GENOMIC DNA]</scope>
    <source>
        <strain evidence="1 2">OT 289</strain>
    </source>
</reference>
<dbReference type="RefSeq" id="WP_008566604.1">
    <property type="nucleotide sequence ID" value="NZ_JH594513.1"/>
</dbReference>
<dbReference type="HOGENOM" id="CLU_035111_0_0_10"/>
<name>H1HQM8_9BACT</name>
<dbReference type="InterPro" id="IPR021428">
    <property type="entry name" value="DUF3078"/>
</dbReference>
<evidence type="ECO:0008006" key="3">
    <source>
        <dbReference type="Google" id="ProtNLM"/>
    </source>
</evidence>
<sequence length="428" mass="49384">MKQLKTTLTAIFVCATGVTSQAQLLKMFPANRTLSITEQYTDSLKAVQLRLAGETFDSTPTLKSSYAPLFLPPTFYKGVSRRAFTFDVVDTTARTTLIDHALLNIYLSRPDLVKNTESRLEAVGPVREVHKAIKPTVRQLPVNTISETVVPTPQPDDYGIKIYKPRFWSYAGDYYLQFIQNFVSGNWYKGGESNYSMVGAVTMQANYNNKQKVKWDNKLEMKLGLQTSRSDDLHKLKTSEDLLRYTGKLGFQATKRWYYTVQLIVNTQFMRGYKNNDPLVYSDFLSPVNTNLSVGMDYNVSWFDKRLTGTIHLAPAAYNFRYVGRLGLSKRYGLGEGEHTLHDLGSECTLDLAWNFSEMIRWKTRLYGYTTYRRGEIEWENTLVFRFNRYISSNIFIYPRFDDGVSPDDHYGYWQIKEYASLGFSYSF</sequence>
<dbReference type="PATRIC" id="fig|999422.3.peg.2587"/>
<accession>H1HQM8</accession>
<gene>
    <name evidence="1" type="ORF">HMPREF9944_02472</name>
</gene>
<dbReference type="Proteomes" id="UP000003167">
    <property type="component" value="Unassembled WGS sequence"/>
</dbReference>
<protein>
    <recommendedName>
        <fullName evidence="3">DUF3078 domain-containing protein</fullName>
    </recommendedName>
</protein>
<evidence type="ECO:0000313" key="2">
    <source>
        <dbReference type="Proteomes" id="UP000003167"/>
    </source>
</evidence>
<dbReference type="AlphaFoldDB" id="H1HQM8"/>